<dbReference type="Proteomes" id="UP001497444">
    <property type="component" value="Unassembled WGS sequence"/>
</dbReference>
<keyword evidence="2" id="KW-1185">Reference proteome</keyword>
<protein>
    <recommendedName>
        <fullName evidence="3">SprT-like domain-containing protein</fullName>
    </recommendedName>
</protein>
<name>A0ABP0VIQ9_9BRYO</name>
<comment type="caution">
    <text evidence="1">The sequence shown here is derived from an EMBL/GenBank/DDBJ whole genome shotgun (WGS) entry which is preliminary data.</text>
</comment>
<proteinExistence type="predicted"/>
<gene>
    <name evidence="1" type="ORF">CSSPJE1EN1_LOCUS28768</name>
</gene>
<organism evidence="1 2">
    <name type="scientific">Sphagnum jensenii</name>
    <dbReference type="NCBI Taxonomy" id="128206"/>
    <lineage>
        <taxon>Eukaryota</taxon>
        <taxon>Viridiplantae</taxon>
        <taxon>Streptophyta</taxon>
        <taxon>Embryophyta</taxon>
        <taxon>Bryophyta</taxon>
        <taxon>Sphagnophytina</taxon>
        <taxon>Sphagnopsida</taxon>
        <taxon>Sphagnales</taxon>
        <taxon>Sphagnaceae</taxon>
        <taxon>Sphagnum</taxon>
    </lineage>
</organism>
<evidence type="ECO:0000313" key="1">
    <source>
        <dbReference type="EMBL" id="CAK9253390.1"/>
    </source>
</evidence>
<evidence type="ECO:0008006" key="3">
    <source>
        <dbReference type="Google" id="ProtNLM"/>
    </source>
</evidence>
<dbReference type="EMBL" id="CAXAQS010000842">
    <property type="protein sequence ID" value="CAK9253390.1"/>
    <property type="molecule type" value="Genomic_DNA"/>
</dbReference>
<accession>A0ABP0VIQ9</accession>
<reference evidence="1" key="1">
    <citation type="submission" date="2024-02" db="EMBL/GenBank/DDBJ databases">
        <authorList>
            <consortium name="ELIXIR-Norway"/>
            <consortium name="Elixir Norway"/>
        </authorList>
    </citation>
    <scope>NUCLEOTIDE SEQUENCE</scope>
</reference>
<sequence length="196" mass="21726">MAATNELRPHFAEHGFILSDKIRLALSFTSAGKRGHMAGECWHSDLSGDQHYEIYIRPDKDDPVEVLGILVHELIHTLLPPTVKHGKPFRDIALLIGLQGKMRQTTPTLLLTEKLKTIASNLGNLPHAKLNFISSVEAPKKQAKKWLKAECGKSCGYSVRITSKWAKIGLPLCPVHPDHGLLLCDMPEDADDILSE</sequence>
<evidence type="ECO:0000313" key="2">
    <source>
        <dbReference type="Proteomes" id="UP001497444"/>
    </source>
</evidence>